<sequence>MSTTPEVSQAQIELVPPKDGRQENVWVLFLVLLLLTAGALGVGWRHVPSAAPTPHLMGHTPLDRQLMMELSIALDEIRFIYGMQQGQHHTLDASTLLAADLLPQDPTGTSFWMEISENCLLLNRQGSPSMLLYLEAADLALYQTEHPVSSLTHCPPASPLWQQVGHHE</sequence>
<keyword evidence="1" id="KW-0472">Membrane</keyword>
<dbReference type="EMBL" id="JBANFI010000003">
    <property type="protein sequence ID" value="MFK7160679.1"/>
    <property type="molecule type" value="Genomic_DNA"/>
</dbReference>
<evidence type="ECO:0000256" key="1">
    <source>
        <dbReference type="SAM" id="Phobius"/>
    </source>
</evidence>
<accession>A0ABW8PWL6</accession>
<organism evidence="2 3">
    <name type="scientific">Marinospirillum alkalitolerans</name>
    <dbReference type="NCBI Taxonomy" id="3123374"/>
    <lineage>
        <taxon>Bacteria</taxon>
        <taxon>Pseudomonadati</taxon>
        <taxon>Pseudomonadota</taxon>
        <taxon>Gammaproteobacteria</taxon>
        <taxon>Oceanospirillales</taxon>
        <taxon>Oceanospirillaceae</taxon>
        <taxon>Marinospirillum</taxon>
    </lineage>
</organism>
<dbReference type="Proteomes" id="UP001621714">
    <property type="component" value="Unassembled WGS sequence"/>
</dbReference>
<feature type="transmembrane region" description="Helical" evidence="1">
    <location>
        <begin position="25"/>
        <end position="44"/>
    </location>
</feature>
<evidence type="ECO:0000313" key="2">
    <source>
        <dbReference type="EMBL" id="MFK7160679.1"/>
    </source>
</evidence>
<dbReference type="RefSeq" id="WP_405338620.1">
    <property type="nucleotide sequence ID" value="NZ_JBANFI010000003.1"/>
</dbReference>
<keyword evidence="1" id="KW-0812">Transmembrane</keyword>
<keyword evidence="1" id="KW-1133">Transmembrane helix</keyword>
<gene>
    <name evidence="2" type="ORF">V6U78_06475</name>
</gene>
<protein>
    <submittedName>
        <fullName evidence="2">Uncharacterized protein</fullName>
    </submittedName>
</protein>
<reference evidence="2 3" key="1">
    <citation type="submission" date="2024-02" db="EMBL/GenBank/DDBJ databases">
        <title>Marinospirillum sp. MEB 164 isolated from Lonar lake sediment.</title>
        <authorList>
            <person name="Joshi A."/>
            <person name="Thite S."/>
        </authorList>
    </citation>
    <scope>NUCLEOTIDE SEQUENCE [LARGE SCALE GENOMIC DNA]</scope>
    <source>
        <strain evidence="2 3">MEB164</strain>
    </source>
</reference>
<proteinExistence type="predicted"/>
<name>A0ABW8PWL6_9GAMM</name>
<keyword evidence="3" id="KW-1185">Reference proteome</keyword>
<comment type="caution">
    <text evidence="2">The sequence shown here is derived from an EMBL/GenBank/DDBJ whole genome shotgun (WGS) entry which is preliminary data.</text>
</comment>
<evidence type="ECO:0000313" key="3">
    <source>
        <dbReference type="Proteomes" id="UP001621714"/>
    </source>
</evidence>